<feature type="transmembrane region" description="Helical" evidence="1">
    <location>
        <begin position="24"/>
        <end position="47"/>
    </location>
</feature>
<evidence type="ECO:0000256" key="1">
    <source>
        <dbReference type="SAM" id="Phobius"/>
    </source>
</evidence>
<name>A0A2T4UCC3_9ACTN</name>
<keyword evidence="1" id="KW-0472">Membrane</keyword>
<dbReference type="Proteomes" id="UP000240739">
    <property type="component" value="Unassembled WGS sequence"/>
</dbReference>
<keyword evidence="3" id="KW-1185">Reference proteome</keyword>
<reference evidence="2 3" key="1">
    <citation type="submission" date="2018-03" db="EMBL/GenBank/DDBJ databases">
        <title>Aquarubrobacter algicola gen. nov., sp. nov., a novel actinobacterium isolated from shallow eutrophic lake during the end of cyanobacterial harmful algal blooms.</title>
        <authorList>
            <person name="Chun S.J."/>
        </authorList>
    </citation>
    <scope>NUCLEOTIDE SEQUENCE [LARGE SCALE GENOMIC DNA]</scope>
    <source>
        <strain evidence="2 3">Seoho-28</strain>
    </source>
</reference>
<comment type="caution">
    <text evidence="2">The sequence shown here is derived from an EMBL/GenBank/DDBJ whole genome shotgun (WGS) entry which is preliminary data.</text>
</comment>
<keyword evidence="1" id="KW-0812">Transmembrane</keyword>
<dbReference type="OrthoDB" id="9811343at2"/>
<dbReference type="RefSeq" id="WP_107570970.1">
    <property type="nucleotide sequence ID" value="NZ_PYYB01000004.1"/>
</dbReference>
<feature type="transmembrane region" description="Helical" evidence="1">
    <location>
        <begin position="59"/>
        <end position="80"/>
    </location>
</feature>
<accession>A0A2T4UCC3</accession>
<gene>
    <name evidence="2" type="ORF">C7Y72_20025</name>
</gene>
<evidence type="ECO:0008006" key="4">
    <source>
        <dbReference type="Google" id="ProtNLM"/>
    </source>
</evidence>
<dbReference type="EMBL" id="PYYB01000004">
    <property type="protein sequence ID" value="PTL54870.1"/>
    <property type="molecule type" value="Genomic_DNA"/>
</dbReference>
<keyword evidence="1" id="KW-1133">Transmembrane helix</keyword>
<evidence type="ECO:0000313" key="2">
    <source>
        <dbReference type="EMBL" id="PTL54870.1"/>
    </source>
</evidence>
<sequence length="95" mass="9879">MGMLTWVTMGLALWHFTVFVPDRFAGGIIGALIGSVAGAAVFGVLLHGFSVPGRNDTDLLTAVEAIPGAFIGLAITYALGLRTEDVEPEPEPLAP</sequence>
<organism evidence="2 3">
    <name type="scientific">Paraconexibacter algicola</name>
    <dbReference type="NCBI Taxonomy" id="2133960"/>
    <lineage>
        <taxon>Bacteria</taxon>
        <taxon>Bacillati</taxon>
        <taxon>Actinomycetota</taxon>
        <taxon>Thermoleophilia</taxon>
        <taxon>Solirubrobacterales</taxon>
        <taxon>Paraconexibacteraceae</taxon>
        <taxon>Paraconexibacter</taxon>
    </lineage>
</organism>
<evidence type="ECO:0000313" key="3">
    <source>
        <dbReference type="Proteomes" id="UP000240739"/>
    </source>
</evidence>
<proteinExistence type="predicted"/>
<protein>
    <recommendedName>
        <fullName evidence="4">GlsB/YeaQ/YmgE family stress response membrane protein</fullName>
    </recommendedName>
</protein>
<dbReference type="AlphaFoldDB" id="A0A2T4UCC3"/>